<dbReference type="InterPro" id="IPR003675">
    <property type="entry name" value="Rce1/LyrA-like_dom"/>
</dbReference>
<dbReference type="Pfam" id="PF02517">
    <property type="entry name" value="Rce1-like"/>
    <property type="match status" value="1"/>
</dbReference>
<feature type="domain" description="CAAX prenyl protease 2/Lysostaphin resistance protein A-like" evidence="2">
    <location>
        <begin position="117"/>
        <end position="210"/>
    </location>
</feature>
<keyword evidence="3" id="KW-0645">Protease</keyword>
<feature type="transmembrane region" description="Helical" evidence="1">
    <location>
        <begin position="116"/>
        <end position="135"/>
    </location>
</feature>
<sequence>MKKTDAFGICAALFVLAFGLPLLPLPLPAGGLLFSSLYVCCIGLLPFVYAAARRIPWRTFFRAGNFSLRLLAGALLCMAGGAAFSAVAWTASAAVFRESHAAHEAMLEGFFTGYPAPLVFFALTVLPAFCEEVFFRGFVLRSLRRFPDLPARRFRDEAPAVVACALLFALAHMDLSRFLPAFISGLVLSYTACLTNSLVLPAAMHFFYNAGVLFLSWFPLSPDDLAVSGLLMEFPREFLLAVAQAALPAACAGGGLLYFCGLRLIRRGMAGRRHRTSA</sequence>
<keyword evidence="1" id="KW-0472">Membrane</keyword>
<reference evidence="3" key="2">
    <citation type="journal article" date="2021" name="PeerJ">
        <title>Extensive microbial diversity within the chicken gut microbiome revealed by metagenomics and culture.</title>
        <authorList>
            <person name="Gilroy R."/>
            <person name="Ravi A."/>
            <person name="Getino M."/>
            <person name="Pursley I."/>
            <person name="Horton D.L."/>
            <person name="Alikhan N.F."/>
            <person name="Baker D."/>
            <person name="Gharbi K."/>
            <person name="Hall N."/>
            <person name="Watson M."/>
            <person name="Adriaenssens E.M."/>
            <person name="Foster-Nyarko E."/>
            <person name="Jarju S."/>
            <person name="Secka A."/>
            <person name="Antonio M."/>
            <person name="Oren A."/>
            <person name="Chaudhuri R.R."/>
            <person name="La Ragione R."/>
            <person name="Hildebrand F."/>
            <person name="Pallen M.J."/>
        </authorList>
    </citation>
    <scope>NUCLEOTIDE SEQUENCE</scope>
    <source>
        <strain evidence="3">B3-4054</strain>
    </source>
</reference>
<dbReference type="PANTHER" id="PTHR43592">
    <property type="entry name" value="CAAX AMINO TERMINAL PROTEASE"/>
    <property type="match status" value="1"/>
</dbReference>
<keyword evidence="3" id="KW-0482">Metalloprotease</keyword>
<dbReference type="PANTHER" id="PTHR43592:SF15">
    <property type="entry name" value="CAAX AMINO TERMINAL PROTEASE FAMILY PROTEIN"/>
    <property type="match status" value="1"/>
</dbReference>
<keyword evidence="3" id="KW-0378">Hydrolase</keyword>
<comment type="caution">
    <text evidence="3">The sequence shown here is derived from an EMBL/GenBank/DDBJ whole genome shotgun (WGS) entry which is preliminary data.</text>
</comment>
<protein>
    <submittedName>
        <fullName evidence="3">CPBP family intramembrane metalloprotease</fullName>
    </submittedName>
</protein>
<keyword evidence="1" id="KW-1133">Transmembrane helix</keyword>
<proteinExistence type="predicted"/>
<dbReference type="GO" id="GO:0080120">
    <property type="term" value="P:CAAX-box protein maturation"/>
    <property type="evidence" value="ECO:0007669"/>
    <property type="project" value="UniProtKB-ARBA"/>
</dbReference>
<accession>A0A9D9HDH3</accession>
<gene>
    <name evidence="3" type="ORF">IAA96_03725</name>
</gene>
<dbReference type="EMBL" id="JADIMS010000059">
    <property type="protein sequence ID" value="MBO8450195.1"/>
    <property type="molecule type" value="Genomic_DNA"/>
</dbReference>
<feature type="transmembrane region" description="Helical" evidence="1">
    <location>
        <begin position="206"/>
        <end position="222"/>
    </location>
</feature>
<dbReference type="Proteomes" id="UP000823616">
    <property type="component" value="Unassembled WGS sequence"/>
</dbReference>
<name>A0A9D9HDH3_9SPIR</name>
<evidence type="ECO:0000256" key="1">
    <source>
        <dbReference type="SAM" id="Phobius"/>
    </source>
</evidence>
<evidence type="ECO:0000313" key="4">
    <source>
        <dbReference type="Proteomes" id="UP000823616"/>
    </source>
</evidence>
<reference evidence="3" key="1">
    <citation type="submission" date="2020-10" db="EMBL/GenBank/DDBJ databases">
        <authorList>
            <person name="Gilroy R."/>
        </authorList>
    </citation>
    <scope>NUCLEOTIDE SEQUENCE</scope>
    <source>
        <strain evidence="3">B3-4054</strain>
    </source>
</reference>
<dbReference type="AlphaFoldDB" id="A0A9D9HDH3"/>
<organism evidence="3 4">
    <name type="scientific">Candidatus Avitreponema avistercoris</name>
    <dbReference type="NCBI Taxonomy" id="2840705"/>
    <lineage>
        <taxon>Bacteria</taxon>
        <taxon>Pseudomonadati</taxon>
        <taxon>Spirochaetota</taxon>
        <taxon>Spirochaetia</taxon>
        <taxon>Spirochaetales</taxon>
        <taxon>Candidatus Avitreponema</taxon>
    </lineage>
</organism>
<keyword evidence="1" id="KW-0812">Transmembrane</keyword>
<evidence type="ECO:0000259" key="2">
    <source>
        <dbReference type="Pfam" id="PF02517"/>
    </source>
</evidence>
<dbReference type="GO" id="GO:0004175">
    <property type="term" value="F:endopeptidase activity"/>
    <property type="evidence" value="ECO:0007669"/>
    <property type="project" value="UniProtKB-ARBA"/>
</dbReference>
<feature type="transmembrane region" description="Helical" evidence="1">
    <location>
        <begin position="242"/>
        <end position="265"/>
    </location>
</feature>
<evidence type="ECO:0000313" key="3">
    <source>
        <dbReference type="EMBL" id="MBO8450195.1"/>
    </source>
</evidence>
<feature type="transmembrane region" description="Helical" evidence="1">
    <location>
        <begin position="70"/>
        <end position="96"/>
    </location>
</feature>
<feature type="transmembrane region" description="Helical" evidence="1">
    <location>
        <begin position="29"/>
        <end position="49"/>
    </location>
</feature>
<dbReference type="GO" id="GO:0008237">
    <property type="term" value="F:metallopeptidase activity"/>
    <property type="evidence" value="ECO:0007669"/>
    <property type="project" value="UniProtKB-KW"/>
</dbReference>